<reference evidence="1 2" key="1">
    <citation type="journal article" date="2019" name="Commun. Biol.">
        <title>The bagworm genome reveals a unique fibroin gene that provides high tensile strength.</title>
        <authorList>
            <person name="Kono N."/>
            <person name="Nakamura H."/>
            <person name="Ohtoshi R."/>
            <person name="Tomita M."/>
            <person name="Numata K."/>
            <person name="Arakawa K."/>
        </authorList>
    </citation>
    <scope>NUCLEOTIDE SEQUENCE [LARGE SCALE GENOMIC DNA]</scope>
</reference>
<gene>
    <name evidence="1" type="ORF">EVAR_76517_1</name>
</gene>
<organism evidence="1 2">
    <name type="scientific">Eumeta variegata</name>
    <name type="common">Bagworm moth</name>
    <name type="synonym">Eumeta japonica</name>
    <dbReference type="NCBI Taxonomy" id="151549"/>
    <lineage>
        <taxon>Eukaryota</taxon>
        <taxon>Metazoa</taxon>
        <taxon>Ecdysozoa</taxon>
        <taxon>Arthropoda</taxon>
        <taxon>Hexapoda</taxon>
        <taxon>Insecta</taxon>
        <taxon>Pterygota</taxon>
        <taxon>Neoptera</taxon>
        <taxon>Endopterygota</taxon>
        <taxon>Lepidoptera</taxon>
        <taxon>Glossata</taxon>
        <taxon>Ditrysia</taxon>
        <taxon>Tineoidea</taxon>
        <taxon>Psychidae</taxon>
        <taxon>Oiketicinae</taxon>
        <taxon>Eumeta</taxon>
    </lineage>
</organism>
<proteinExistence type="predicted"/>
<dbReference type="AlphaFoldDB" id="A0A4C1T5L6"/>
<name>A0A4C1T5L6_EUMVA</name>
<evidence type="ECO:0000313" key="1">
    <source>
        <dbReference type="EMBL" id="GBP09496.1"/>
    </source>
</evidence>
<comment type="caution">
    <text evidence="1">The sequence shown here is derived from an EMBL/GenBank/DDBJ whole genome shotgun (WGS) entry which is preliminary data.</text>
</comment>
<protein>
    <submittedName>
        <fullName evidence="1">Uncharacterized protein</fullName>
    </submittedName>
</protein>
<evidence type="ECO:0000313" key="2">
    <source>
        <dbReference type="Proteomes" id="UP000299102"/>
    </source>
</evidence>
<accession>A0A4C1T5L6</accession>
<sequence>MEYTLYKYIQDASADCEFGRCPSKLNRKIFSITHHRRHVEHDVRQAGLSELACTDQPLSPGLRYHRFAIGPPTGNSSGVAIPAR</sequence>
<keyword evidence="2" id="KW-1185">Reference proteome</keyword>
<dbReference type="Proteomes" id="UP000299102">
    <property type="component" value="Unassembled WGS sequence"/>
</dbReference>
<dbReference type="EMBL" id="BGZK01000036">
    <property type="protein sequence ID" value="GBP09496.1"/>
    <property type="molecule type" value="Genomic_DNA"/>
</dbReference>